<proteinExistence type="predicted"/>
<evidence type="ECO:0000256" key="1">
    <source>
        <dbReference type="SAM" id="MobiDB-lite"/>
    </source>
</evidence>
<keyword evidence="3" id="KW-1185">Reference proteome</keyword>
<organism evidence="2 3">
    <name type="scientific">Streptomyces spiramenti</name>
    <dbReference type="NCBI Taxonomy" id="2720606"/>
    <lineage>
        <taxon>Bacteria</taxon>
        <taxon>Bacillati</taxon>
        <taxon>Actinomycetota</taxon>
        <taxon>Actinomycetes</taxon>
        <taxon>Kitasatosporales</taxon>
        <taxon>Streptomycetaceae</taxon>
        <taxon>Streptomyces</taxon>
    </lineage>
</organism>
<comment type="caution">
    <text evidence="2">The sequence shown here is derived from an EMBL/GenBank/DDBJ whole genome shotgun (WGS) entry which is preliminary data.</text>
</comment>
<reference evidence="2 3" key="1">
    <citation type="submission" date="2020-03" db="EMBL/GenBank/DDBJ databases">
        <title>Draft genome of Streptomyces sp. ventii, isolated from the Axial Seamount in the Pacific Ocean, and resequencing of the two type strains Streptomyces lonarensis strain NCL 716 and Streptomyces bohaiensis strain 11A07.</title>
        <authorList>
            <person name="Loughran R.M."/>
            <person name="Pfannmuller K.M."/>
            <person name="Wasson B.J."/>
            <person name="Deadmond M.C."/>
            <person name="Paddock B.E."/>
            <person name="Koyack M.J."/>
            <person name="Gallegos D.A."/>
            <person name="Mitchell E.A."/>
            <person name="Ushijima B."/>
            <person name="Saw J.H."/>
            <person name="Mcphail K.L."/>
            <person name="Videau P."/>
        </authorList>
    </citation>
    <scope>NUCLEOTIDE SEQUENCE [LARGE SCALE GENOMIC DNA]</scope>
    <source>
        <strain evidence="3">5675061</strain>
    </source>
</reference>
<accession>A0ABX1ASG3</accession>
<protein>
    <submittedName>
        <fullName evidence="2">Uncharacterized protein</fullName>
    </submittedName>
</protein>
<gene>
    <name evidence="2" type="ORF">HCJ92_12850</name>
</gene>
<feature type="region of interest" description="Disordered" evidence="1">
    <location>
        <begin position="19"/>
        <end position="53"/>
    </location>
</feature>
<sequence length="170" mass="17561">MLAAGAVFGGYLLLSSDENGSSDASAVPDPADDADNADNGSEAADPAEGHDGTVREVHAGVWEGETTFMGGLPSGTITITLEPGSPGEVVGMLVHTPLIPISSCVDRLTLDRVTETEIVLDAEVVPEESTAGTCEEEPFQIFLGTGQEDVMEFSTDIREGAEGPLARVGQ</sequence>
<dbReference type="EMBL" id="JAAVJB010000091">
    <property type="protein sequence ID" value="NJP67160.1"/>
    <property type="molecule type" value="Genomic_DNA"/>
</dbReference>
<dbReference type="Proteomes" id="UP000746503">
    <property type="component" value="Unassembled WGS sequence"/>
</dbReference>
<evidence type="ECO:0000313" key="3">
    <source>
        <dbReference type="Proteomes" id="UP000746503"/>
    </source>
</evidence>
<evidence type="ECO:0000313" key="2">
    <source>
        <dbReference type="EMBL" id="NJP67160.1"/>
    </source>
</evidence>
<name>A0ABX1ASG3_9ACTN</name>